<feature type="compositionally biased region" description="Basic and acidic residues" evidence="2">
    <location>
        <begin position="247"/>
        <end position="277"/>
    </location>
</feature>
<proteinExistence type="predicted"/>
<dbReference type="Pfam" id="PF00226">
    <property type="entry name" value="DnaJ"/>
    <property type="match status" value="1"/>
</dbReference>
<dbReference type="PROSITE" id="PS50076">
    <property type="entry name" value="DNAJ_2"/>
    <property type="match status" value="1"/>
</dbReference>
<feature type="coiled-coil region" evidence="1">
    <location>
        <begin position="108"/>
        <end position="144"/>
    </location>
</feature>
<dbReference type="PANTHER" id="PTHR24074">
    <property type="entry name" value="CO-CHAPERONE PROTEIN DJLA"/>
    <property type="match status" value="1"/>
</dbReference>
<gene>
    <name evidence="4" type="ORF">K469DRAFT_750815</name>
</gene>
<dbReference type="AlphaFoldDB" id="A0A6A6E1R0"/>
<dbReference type="InterPro" id="IPR036869">
    <property type="entry name" value="J_dom_sf"/>
</dbReference>
<evidence type="ECO:0000256" key="2">
    <source>
        <dbReference type="SAM" id="MobiDB-lite"/>
    </source>
</evidence>
<dbReference type="Proteomes" id="UP000800200">
    <property type="component" value="Unassembled WGS sequence"/>
</dbReference>
<dbReference type="PRINTS" id="PR00625">
    <property type="entry name" value="JDOMAIN"/>
</dbReference>
<dbReference type="SUPFAM" id="SSF46565">
    <property type="entry name" value="Chaperone J-domain"/>
    <property type="match status" value="1"/>
</dbReference>
<feature type="compositionally biased region" description="Basic and acidic residues" evidence="2">
    <location>
        <begin position="288"/>
        <end position="313"/>
    </location>
</feature>
<feature type="compositionally biased region" description="Basic and acidic residues" evidence="2">
    <location>
        <begin position="327"/>
        <end position="337"/>
    </location>
</feature>
<dbReference type="Gene3D" id="1.10.287.110">
    <property type="entry name" value="DnaJ domain"/>
    <property type="match status" value="1"/>
</dbReference>
<feature type="region of interest" description="Disordered" evidence="2">
    <location>
        <begin position="77"/>
        <end position="108"/>
    </location>
</feature>
<reference evidence="4" key="1">
    <citation type="journal article" date="2020" name="Stud. Mycol.">
        <title>101 Dothideomycetes genomes: a test case for predicting lifestyles and emergence of pathogens.</title>
        <authorList>
            <person name="Haridas S."/>
            <person name="Albert R."/>
            <person name="Binder M."/>
            <person name="Bloem J."/>
            <person name="Labutti K."/>
            <person name="Salamov A."/>
            <person name="Andreopoulos B."/>
            <person name="Baker S."/>
            <person name="Barry K."/>
            <person name="Bills G."/>
            <person name="Bluhm B."/>
            <person name="Cannon C."/>
            <person name="Castanera R."/>
            <person name="Culley D."/>
            <person name="Daum C."/>
            <person name="Ezra D."/>
            <person name="Gonzalez J."/>
            <person name="Henrissat B."/>
            <person name="Kuo A."/>
            <person name="Liang C."/>
            <person name="Lipzen A."/>
            <person name="Lutzoni F."/>
            <person name="Magnuson J."/>
            <person name="Mondo S."/>
            <person name="Nolan M."/>
            <person name="Ohm R."/>
            <person name="Pangilinan J."/>
            <person name="Park H.-J."/>
            <person name="Ramirez L."/>
            <person name="Alfaro M."/>
            <person name="Sun H."/>
            <person name="Tritt A."/>
            <person name="Yoshinaga Y."/>
            <person name="Zwiers L.-H."/>
            <person name="Turgeon B."/>
            <person name="Goodwin S."/>
            <person name="Spatafora J."/>
            <person name="Crous P."/>
            <person name="Grigoriev I."/>
        </authorList>
    </citation>
    <scope>NUCLEOTIDE SEQUENCE</scope>
    <source>
        <strain evidence="4">CBS 207.26</strain>
    </source>
</reference>
<dbReference type="InterPro" id="IPR018253">
    <property type="entry name" value="DnaJ_domain_CS"/>
</dbReference>
<dbReference type="CDD" id="cd06257">
    <property type="entry name" value="DnaJ"/>
    <property type="match status" value="1"/>
</dbReference>
<evidence type="ECO:0000256" key="1">
    <source>
        <dbReference type="SAM" id="Coils"/>
    </source>
</evidence>
<keyword evidence="5" id="KW-1185">Reference proteome</keyword>
<feature type="compositionally biased region" description="Polar residues" evidence="2">
    <location>
        <begin position="92"/>
        <end position="103"/>
    </location>
</feature>
<evidence type="ECO:0000259" key="3">
    <source>
        <dbReference type="PROSITE" id="PS50076"/>
    </source>
</evidence>
<dbReference type="EMBL" id="ML994637">
    <property type="protein sequence ID" value="KAF2184642.1"/>
    <property type="molecule type" value="Genomic_DNA"/>
</dbReference>
<feature type="compositionally biased region" description="Polar residues" evidence="2">
    <location>
        <begin position="222"/>
        <end position="234"/>
    </location>
</feature>
<dbReference type="SMART" id="SM00271">
    <property type="entry name" value="DnaJ"/>
    <property type="match status" value="1"/>
</dbReference>
<evidence type="ECO:0000313" key="5">
    <source>
        <dbReference type="Proteomes" id="UP000800200"/>
    </source>
</evidence>
<dbReference type="OrthoDB" id="442087at2759"/>
<protein>
    <submittedName>
        <fullName evidence="4">DnaJ-domain-containing protein</fullName>
    </submittedName>
</protein>
<feature type="domain" description="J" evidence="3">
    <location>
        <begin position="5"/>
        <end position="75"/>
    </location>
</feature>
<feature type="compositionally biased region" description="Low complexity" evidence="2">
    <location>
        <begin position="193"/>
        <end position="209"/>
    </location>
</feature>
<sequence>MPPQTHYNTLGLAPSAPLPVIRAAYKALALEYHPDKTTHLPPTERMERGAKFREIQEAHDVLTNPTMRAIYDTEIELQSRATSDPPSRKNSKSWSSKGETKLTTPAEKKAMKAKAENLMNVIREERMKRDKEDANMSLDQLRHTLRIWQAVVERHKDVPVEYAHCMIKIHEYEQKVRVKELQMGFEKEEWLNSMASPKSPLSKPSQKAAGYASAKPGRRSSAKQTPEYFSTPKTSDPEYLSRSSQKMAEKKQAERKRATEDAARAEARAKEKVHQETLKQAQYNMKAEAVRAEKEKQKRKADEAAKAHADRIAKARAKAAPMLPKFRPRETEGENAARGEMVAGVKGRSRHCERCGQRHASLPEWKKCNMQALQDEVDDQSFFHVV</sequence>
<dbReference type="InterPro" id="IPR050817">
    <property type="entry name" value="DjlA_DnaK_co-chaperone"/>
</dbReference>
<keyword evidence="1" id="KW-0175">Coiled coil</keyword>
<accession>A0A6A6E1R0</accession>
<dbReference type="PROSITE" id="PS00636">
    <property type="entry name" value="DNAJ_1"/>
    <property type="match status" value="1"/>
</dbReference>
<evidence type="ECO:0000313" key="4">
    <source>
        <dbReference type="EMBL" id="KAF2184642.1"/>
    </source>
</evidence>
<feature type="region of interest" description="Disordered" evidence="2">
    <location>
        <begin position="193"/>
        <end position="350"/>
    </location>
</feature>
<name>A0A6A6E1R0_9PEZI</name>
<dbReference type="InterPro" id="IPR001623">
    <property type="entry name" value="DnaJ_domain"/>
</dbReference>
<organism evidence="4 5">
    <name type="scientific">Zopfia rhizophila CBS 207.26</name>
    <dbReference type="NCBI Taxonomy" id="1314779"/>
    <lineage>
        <taxon>Eukaryota</taxon>
        <taxon>Fungi</taxon>
        <taxon>Dikarya</taxon>
        <taxon>Ascomycota</taxon>
        <taxon>Pezizomycotina</taxon>
        <taxon>Dothideomycetes</taxon>
        <taxon>Dothideomycetes incertae sedis</taxon>
        <taxon>Zopfiaceae</taxon>
        <taxon>Zopfia</taxon>
    </lineage>
</organism>